<dbReference type="Pfam" id="PF16640">
    <property type="entry name" value="Big_3_5"/>
    <property type="match status" value="1"/>
</dbReference>
<reference evidence="5 6" key="1">
    <citation type="submission" date="2020-08" db="EMBL/GenBank/DDBJ databases">
        <title>Genomic Encyclopedia of Type Strains, Phase IV (KMG-V): Genome sequencing to study the core and pangenomes of soil and plant-associated prokaryotes.</title>
        <authorList>
            <person name="Whitman W."/>
        </authorList>
    </citation>
    <scope>NUCLEOTIDE SEQUENCE [LARGE SCALE GENOMIC DNA]</scope>
    <source>
        <strain evidence="5 6">M8UP14</strain>
    </source>
</reference>
<dbReference type="InterPro" id="IPR028994">
    <property type="entry name" value="Integrin_alpha_N"/>
</dbReference>
<dbReference type="Gene3D" id="2.60.40.10">
    <property type="entry name" value="Immunoglobulins"/>
    <property type="match status" value="1"/>
</dbReference>
<dbReference type="PANTHER" id="PTHR32401">
    <property type="entry name" value="CONCANAVALIN A-LIKE LECTIN FAMILY PROTEIN"/>
    <property type="match status" value="1"/>
</dbReference>
<dbReference type="CDD" id="cd01951">
    <property type="entry name" value="lectin_L-type"/>
    <property type="match status" value="2"/>
</dbReference>
<feature type="signal peptide" evidence="2">
    <location>
        <begin position="1"/>
        <end position="32"/>
    </location>
</feature>
<feature type="chain" id="PRO_5031479291" description="VCBS repeat protein" evidence="2">
    <location>
        <begin position="33"/>
        <end position="1083"/>
    </location>
</feature>
<protein>
    <recommendedName>
        <fullName evidence="7">VCBS repeat protein</fullName>
    </recommendedName>
</protein>
<evidence type="ECO:0000256" key="1">
    <source>
        <dbReference type="ARBA" id="ARBA00022729"/>
    </source>
</evidence>
<feature type="domain" description="Legume lectin" evidence="3">
    <location>
        <begin position="641"/>
        <end position="852"/>
    </location>
</feature>
<dbReference type="AlphaFoldDB" id="A0A7W8E3T1"/>
<dbReference type="InterPro" id="IPR056573">
    <property type="entry name" value="Lectin_L-type_dom"/>
</dbReference>
<dbReference type="SUPFAM" id="SSF69318">
    <property type="entry name" value="Integrin alpha N-terminal domain"/>
    <property type="match status" value="1"/>
</dbReference>
<evidence type="ECO:0008006" key="7">
    <source>
        <dbReference type="Google" id="ProtNLM"/>
    </source>
</evidence>
<evidence type="ECO:0000313" key="5">
    <source>
        <dbReference type="EMBL" id="MBB5057902.1"/>
    </source>
</evidence>
<dbReference type="GO" id="GO:0030246">
    <property type="term" value="F:carbohydrate binding"/>
    <property type="evidence" value="ECO:0007669"/>
    <property type="project" value="InterPro"/>
</dbReference>
<dbReference type="Gene3D" id="2.60.120.200">
    <property type="match status" value="2"/>
</dbReference>
<sequence length="1083" mass="113078">MPVIRRTIPALIAFSLFSIFALIAFFPAAAHAATPTTITLTVTSSCLTQGCAVTLTAKVTAGTLAVHPGLVYFCEGTSTCETGVPVGQSQLTSNGTASIAHAFFTGSHSIYAIFAGTSTYSKSTSSSQSLTIAPPTVFPTQSTIQSMGSTPVQSYAGQYTLQSTVTALQGGPAATGTVSFFDTSYGNAALGSTRLSDSSPQQLNYVSGQLDFSQIPSIVFDNIIQIATGDVNNDGFSDIAIMGPSGFFVLLGSASGKFALARPSSPNLGTPVNQSMNPMRLVDLNSDGKLDLVATDFTTRAIRVSLGNGDGTFTDRTPSLLKTYPGPVYVGDLNNDGIPDVVIDVQIPSTQNPSLLVHALQIAIGNGDGSFKAIPATYLAGQIQATPVLIADEDKDGKQDLIVQDSGTFTNQFQTLRGNGDGTFKPIAATTQNPGVKLMVGGDFNGDGLLDIVSYDGDTLSIWEGVGDGTFVQPDNGNDNIYLDTRPALTSLLTDDFNHDGKPDLAVEFLDSSVGGELETLEVLKSDASTPGVPFFEGIASFLLTDPLGRISYFSNIVTGDFNGDGFTDIVEFTPALTPQTNSWAQELVTPASAASAPIPVLSPAGPHQIVARYSGDATHTPSVSPPVALVGYQVVNDSGGFTNASSLFLNGGATIEGGVLQLTDGKSFEARSAFYPKRLPVYDVNTSFEFQIPEQNSDGVAFVIQSNGPNAIGSNGGGIGYGQLPGATSGSSIINSLALVFDTHNNQGEGSNSVRIEQGGITSPASAIDLTPSGIDLHSGHHFLAQIGIAQELSLNLVLTDMDTGKVFTNSFSADLFGDIGTTTAYVGFTSATGATASTVKILNWTFTSQACCDLQPTTDTLPAFQDGFTGAASKLQLNNGAAIVGSTLQLTNSTPFEATSAYFKSPTDSSPWVTDFDFSIEGTGGDGFTFLLQDQGLTAVGTPGGALGYGPYLPDDTTGGIGNSLAIKFDLHNNSGEGPNSTGLYLNGAYPSVPAVSLNSGRIDLHSGHRFHARILYFYQTDRVEVSITDLDQYAVFDSFLNNGSRFMPAYAGFTAGTGATSNTIKILNWNFSYYDVDILR</sequence>
<accession>A0A7W8E3T1</accession>
<feature type="domain" description="Bacterial Ig-like" evidence="4">
    <location>
        <begin position="41"/>
        <end position="132"/>
    </location>
</feature>
<dbReference type="EMBL" id="JACHIP010000003">
    <property type="protein sequence ID" value="MBB5057902.1"/>
    <property type="molecule type" value="Genomic_DNA"/>
</dbReference>
<dbReference type="RefSeq" id="WP_184217075.1">
    <property type="nucleotide sequence ID" value="NZ_JACHIP010000003.1"/>
</dbReference>
<organism evidence="5 6">
    <name type="scientific">Granulicella aggregans</name>
    <dbReference type="NCBI Taxonomy" id="474949"/>
    <lineage>
        <taxon>Bacteria</taxon>
        <taxon>Pseudomonadati</taxon>
        <taxon>Acidobacteriota</taxon>
        <taxon>Terriglobia</taxon>
        <taxon>Terriglobales</taxon>
        <taxon>Acidobacteriaceae</taxon>
        <taxon>Granulicella</taxon>
    </lineage>
</organism>
<dbReference type="Gene3D" id="2.130.10.130">
    <property type="entry name" value="Integrin alpha, N-terminal"/>
    <property type="match status" value="1"/>
</dbReference>
<proteinExistence type="predicted"/>
<evidence type="ECO:0000313" key="6">
    <source>
        <dbReference type="Proteomes" id="UP000540989"/>
    </source>
</evidence>
<dbReference type="InterPro" id="IPR013517">
    <property type="entry name" value="FG-GAP"/>
</dbReference>
<dbReference type="Proteomes" id="UP000540989">
    <property type="component" value="Unassembled WGS sequence"/>
</dbReference>
<dbReference type="Pfam" id="PF00139">
    <property type="entry name" value="Lectin_legB"/>
    <property type="match status" value="2"/>
</dbReference>
<keyword evidence="1 2" id="KW-0732">Signal</keyword>
<keyword evidence="6" id="KW-1185">Reference proteome</keyword>
<dbReference type="InterPro" id="IPR050258">
    <property type="entry name" value="Leguminous_Lectin"/>
</dbReference>
<dbReference type="InterPro" id="IPR013783">
    <property type="entry name" value="Ig-like_fold"/>
</dbReference>
<feature type="domain" description="Legume lectin" evidence="3">
    <location>
        <begin position="869"/>
        <end position="1076"/>
    </location>
</feature>
<dbReference type="InterPro" id="IPR013320">
    <property type="entry name" value="ConA-like_dom_sf"/>
</dbReference>
<evidence type="ECO:0000259" key="4">
    <source>
        <dbReference type="Pfam" id="PF16640"/>
    </source>
</evidence>
<gene>
    <name evidence="5" type="ORF">HDF16_002608</name>
</gene>
<dbReference type="Pfam" id="PF13517">
    <property type="entry name" value="FG-GAP_3"/>
    <property type="match status" value="2"/>
</dbReference>
<evidence type="ECO:0000256" key="2">
    <source>
        <dbReference type="SAM" id="SignalP"/>
    </source>
</evidence>
<dbReference type="PANTHER" id="PTHR32401:SF48">
    <property type="entry name" value="LEGUME LECTIN DOMAIN-CONTAINING PROTEIN"/>
    <property type="match status" value="1"/>
</dbReference>
<dbReference type="InterPro" id="IPR032109">
    <property type="entry name" value="Big_3_5"/>
</dbReference>
<evidence type="ECO:0000259" key="3">
    <source>
        <dbReference type="Pfam" id="PF00139"/>
    </source>
</evidence>
<name>A0A7W8E3T1_9BACT</name>
<dbReference type="SUPFAM" id="SSF49899">
    <property type="entry name" value="Concanavalin A-like lectins/glucanases"/>
    <property type="match status" value="2"/>
</dbReference>
<dbReference type="InterPro" id="IPR001220">
    <property type="entry name" value="Legume_lectin_dom"/>
</dbReference>
<comment type="caution">
    <text evidence="5">The sequence shown here is derived from an EMBL/GenBank/DDBJ whole genome shotgun (WGS) entry which is preliminary data.</text>
</comment>